<dbReference type="Pfam" id="PF12697">
    <property type="entry name" value="Abhydrolase_6"/>
    <property type="match status" value="1"/>
</dbReference>
<organism evidence="2 3">
    <name type="scientific">Peteryoungia algae</name>
    <dbReference type="NCBI Taxonomy" id="2919917"/>
    <lineage>
        <taxon>Bacteria</taxon>
        <taxon>Pseudomonadati</taxon>
        <taxon>Pseudomonadota</taxon>
        <taxon>Alphaproteobacteria</taxon>
        <taxon>Hyphomicrobiales</taxon>
        <taxon>Rhizobiaceae</taxon>
        <taxon>Peteryoungia</taxon>
    </lineage>
</organism>
<dbReference type="PRINTS" id="PR00111">
    <property type="entry name" value="ABHYDROLASE"/>
</dbReference>
<keyword evidence="3" id="KW-1185">Reference proteome</keyword>
<evidence type="ECO:0000313" key="3">
    <source>
        <dbReference type="Proteomes" id="UP001522662"/>
    </source>
</evidence>
<protein>
    <submittedName>
        <fullName evidence="2">Alpha/beta hydrolase</fullName>
    </submittedName>
</protein>
<dbReference type="InterPro" id="IPR029058">
    <property type="entry name" value="AB_hydrolase_fold"/>
</dbReference>
<sequence>MPQAKDAWRRGKQQIRLPSGRHLAVVDTKGDGATALLLHGYTDTSRSYQAIARYLGGFRLVIPDLPGHGDSAEDSEADLLTIVEDLTAIADHLDCAPSLVIGHSFGSLVALEIARQKTWSDLKIVTLAGSPCPNLTGLQALDPIRRFGDAVEVADPFLTHWYSGPVALDPQFLALVKADAVRMPVGTWHHYLDLLEKVDLRSKLEEIEAPLLSIAGDRDQLFGARHVDALGHGLRRGHDIRLRGVGHNPHWEAPQQVATIITDWLDALVRDRDRALR</sequence>
<reference evidence="2 3" key="1">
    <citation type="submission" date="2022-03" db="EMBL/GenBank/DDBJ databases">
        <title>Rhizobium SSM4.3 sp. nov., isolated from Sediment (Gouqi Island).</title>
        <authorList>
            <person name="Chen G."/>
        </authorList>
    </citation>
    <scope>NUCLEOTIDE SEQUENCE [LARGE SCALE GENOMIC DNA]</scope>
    <source>
        <strain evidence="2 3">SSM4.3</strain>
        <plasmid evidence="2">unnamed</plasmid>
    </source>
</reference>
<dbReference type="RefSeq" id="WP_245134963.1">
    <property type="nucleotide sequence ID" value="NZ_CP128477.1"/>
</dbReference>
<dbReference type="Proteomes" id="UP001522662">
    <property type="component" value="Unassembled WGS sequence"/>
</dbReference>
<accession>A0ABT0CWH7</accession>
<gene>
    <name evidence="2" type="ORF">MKJ03_04155</name>
</gene>
<dbReference type="EMBL" id="JALAYX010000001">
    <property type="protein sequence ID" value="MCJ8237508.1"/>
    <property type="molecule type" value="Genomic_DNA"/>
</dbReference>
<proteinExistence type="predicted"/>
<name>A0ABT0CWH7_9HYPH</name>
<keyword evidence="2" id="KW-0614">Plasmid</keyword>
<dbReference type="InterPro" id="IPR050266">
    <property type="entry name" value="AB_hydrolase_sf"/>
</dbReference>
<keyword evidence="2" id="KW-0378">Hydrolase</keyword>
<geneLocation type="plasmid" evidence="2">
    <name>unnamed</name>
</geneLocation>
<evidence type="ECO:0000313" key="2">
    <source>
        <dbReference type="EMBL" id="MCJ8237508.1"/>
    </source>
</evidence>
<dbReference type="PANTHER" id="PTHR43798">
    <property type="entry name" value="MONOACYLGLYCEROL LIPASE"/>
    <property type="match status" value="1"/>
</dbReference>
<dbReference type="SUPFAM" id="SSF53474">
    <property type="entry name" value="alpha/beta-Hydrolases"/>
    <property type="match status" value="1"/>
</dbReference>
<dbReference type="GO" id="GO:0016787">
    <property type="term" value="F:hydrolase activity"/>
    <property type="evidence" value="ECO:0007669"/>
    <property type="project" value="UniProtKB-KW"/>
</dbReference>
<comment type="caution">
    <text evidence="2">The sequence shown here is derived from an EMBL/GenBank/DDBJ whole genome shotgun (WGS) entry which is preliminary data.</text>
</comment>
<feature type="domain" description="AB hydrolase-1" evidence="1">
    <location>
        <begin position="36"/>
        <end position="258"/>
    </location>
</feature>
<evidence type="ECO:0000259" key="1">
    <source>
        <dbReference type="Pfam" id="PF12697"/>
    </source>
</evidence>
<dbReference type="Gene3D" id="3.40.50.1820">
    <property type="entry name" value="alpha/beta hydrolase"/>
    <property type="match status" value="1"/>
</dbReference>
<dbReference type="InterPro" id="IPR000073">
    <property type="entry name" value="AB_hydrolase_1"/>
</dbReference>